<dbReference type="AlphaFoldDB" id="A0A8X7P053"/>
<evidence type="ECO:0000313" key="2">
    <source>
        <dbReference type="Proteomes" id="UP000886595"/>
    </source>
</evidence>
<comment type="caution">
    <text evidence="1">The sequence shown here is derived from an EMBL/GenBank/DDBJ whole genome shotgun (WGS) entry which is preliminary data.</text>
</comment>
<name>A0A8X7P053_BRACI</name>
<organism evidence="1 2">
    <name type="scientific">Brassica carinata</name>
    <name type="common">Ethiopian mustard</name>
    <name type="synonym">Abyssinian cabbage</name>
    <dbReference type="NCBI Taxonomy" id="52824"/>
    <lineage>
        <taxon>Eukaryota</taxon>
        <taxon>Viridiplantae</taxon>
        <taxon>Streptophyta</taxon>
        <taxon>Embryophyta</taxon>
        <taxon>Tracheophyta</taxon>
        <taxon>Spermatophyta</taxon>
        <taxon>Magnoliopsida</taxon>
        <taxon>eudicotyledons</taxon>
        <taxon>Gunneridae</taxon>
        <taxon>Pentapetalae</taxon>
        <taxon>rosids</taxon>
        <taxon>malvids</taxon>
        <taxon>Brassicales</taxon>
        <taxon>Brassicaceae</taxon>
        <taxon>Brassiceae</taxon>
        <taxon>Brassica</taxon>
    </lineage>
</organism>
<evidence type="ECO:0000313" key="1">
    <source>
        <dbReference type="EMBL" id="KAG2242002.1"/>
    </source>
</evidence>
<keyword evidence="2" id="KW-1185">Reference proteome</keyword>
<accession>A0A8X7P053</accession>
<dbReference type="Proteomes" id="UP000886595">
    <property type="component" value="Unassembled WGS sequence"/>
</dbReference>
<protein>
    <submittedName>
        <fullName evidence="1">Uncharacterized protein</fullName>
    </submittedName>
</protein>
<proteinExistence type="predicted"/>
<sequence length="90" mass="10441">MHLRYGICHGLWYAKTDDWGHTGCHTQVLPSKSHVKLHHVLNDARAFSDVRKAIHYLQTQPILAQIGIFKPEFGRIGNVSDLFKEIFWML</sequence>
<gene>
    <name evidence="1" type="ORF">Bca52824_096157</name>
</gene>
<dbReference type="OrthoDB" id="3352408at2759"/>
<reference evidence="1 2" key="1">
    <citation type="submission" date="2020-02" db="EMBL/GenBank/DDBJ databases">
        <authorList>
            <person name="Ma Q."/>
            <person name="Huang Y."/>
            <person name="Song X."/>
            <person name="Pei D."/>
        </authorList>
    </citation>
    <scope>NUCLEOTIDE SEQUENCE [LARGE SCALE GENOMIC DNA]</scope>
    <source>
        <strain evidence="1">Sxm20200214</strain>
        <tissue evidence="1">Leaf</tissue>
    </source>
</reference>
<dbReference type="EMBL" id="JAAMPC010000712">
    <property type="protein sequence ID" value="KAG2242002.1"/>
    <property type="molecule type" value="Genomic_DNA"/>
</dbReference>